<protein>
    <recommendedName>
        <fullName evidence="1">Protein kinase domain-containing protein</fullName>
    </recommendedName>
</protein>
<evidence type="ECO:0000313" key="2">
    <source>
        <dbReference type="EMBL" id="OQS08020.1"/>
    </source>
</evidence>
<dbReference type="PROSITE" id="PS50011">
    <property type="entry name" value="PROTEIN_KINASE_DOM"/>
    <property type="match status" value="1"/>
</dbReference>
<dbReference type="AlphaFoldDB" id="A0A1W0ADC1"/>
<sequence length="101" mass="11024">MNVLVDGAGNIKIVGTVLWRAPELINRNARDLFKANIYSLGLLLVELDTLKQPFDETGLTPNCSKKTFTRINSNLSTVVPKVSLLVYVPTAIKPPNSKGNS</sequence>
<dbReference type="InterPro" id="IPR000719">
    <property type="entry name" value="Prot_kinase_dom"/>
</dbReference>
<evidence type="ECO:0000259" key="1">
    <source>
        <dbReference type="PROSITE" id="PS50011"/>
    </source>
</evidence>
<reference evidence="2 3" key="1">
    <citation type="journal article" date="2014" name="Genome Biol. Evol.">
        <title>The secreted proteins of Achlya hypogyna and Thraustotheca clavata identify the ancestral oomycete secretome and reveal gene acquisitions by horizontal gene transfer.</title>
        <authorList>
            <person name="Misner I."/>
            <person name="Blouin N."/>
            <person name="Leonard G."/>
            <person name="Richards T.A."/>
            <person name="Lane C.E."/>
        </authorList>
    </citation>
    <scope>NUCLEOTIDE SEQUENCE [LARGE SCALE GENOMIC DNA]</scope>
    <source>
        <strain evidence="2 3">ATCC 34112</strain>
    </source>
</reference>
<dbReference type="Proteomes" id="UP000243217">
    <property type="component" value="Unassembled WGS sequence"/>
</dbReference>
<gene>
    <name evidence="2" type="ORF">THRCLA_20001</name>
</gene>
<evidence type="ECO:0000313" key="3">
    <source>
        <dbReference type="Proteomes" id="UP000243217"/>
    </source>
</evidence>
<dbReference type="GO" id="GO:0004672">
    <property type="term" value="F:protein kinase activity"/>
    <property type="evidence" value="ECO:0007669"/>
    <property type="project" value="InterPro"/>
</dbReference>
<organism evidence="2 3">
    <name type="scientific">Thraustotheca clavata</name>
    <dbReference type="NCBI Taxonomy" id="74557"/>
    <lineage>
        <taxon>Eukaryota</taxon>
        <taxon>Sar</taxon>
        <taxon>Stramenopiles</taxon>
        <taxon>Oomycota</taxon>
        <taxon>Saprolegniomycetes</taxon>
        <taxon>Saprolegniales</taxon>
        <taxon>Achlyaceae</taxon>
        <taxon>Thraustotheca</taxon>
    </lineage>
</organism>
<dbReference type="GO" id="GO:0005524">
    <property type="term" value="F:ATP binding"/>
    <property type="evidence" value="ECO:0007669"/>
    <property type="project" value="InterPro"/>
</dbReference>
<dbReference type="InterPro" id="IPR011009">
    <property type="entry name" value="Kinase-like_dom_sf"/>
</dbReference>
<dbReference type="EMBL" id="JNBS01000007">
    <property type="protein sequence ID" value="OQS08020.1"/>
    <property type="molecule type" value="Genomic_DNA"/>
</dbReference>
<dbReference type="OrthoDB" id="266718at2759"/>
<keyword evidence="3" id="KW-1185">Reference proteome</keyword>
<feature type="domain" description="Protein kinase" evidence="1">
    <location>
        <begin position="1"/>
        <end position="101"/>
    </location>
</feature>
<dbReference type="Gene3D" id="1.10.510.10">
    <property type="entry name" value="Transferase(Phosphotransferase) domain 1"/>
    <property type="match status" value="1"/>
</dbReference>
<accession>A0A1W0ADC1</accession>
<dbReference type="SUPFAM" id="SSF56112">
    <property type="entry name" value="Protein kinase-like (PK-like)"/>
    <property type="match status" value="1"/>
</dbReference>
<proteinExistence type="predicted"/>
<name>A0A1W0ADC1_9STRA</name>
<comment type="caution">
    <text evidence="2">The sequence shown here is derived from an EMBL/GenBank/DDBJ whole genome shotgun (WGS) entry which is preliminary data.</text>
</comment>